<protein>
    <submittedName>
        <fullName evidence="4">Single-stranded DNA-binding protein</fullName>
    </submittedName>
</protein>
<dbReference type="HAMAP" id="MF_04007">
    <property type="entry name" value="HSV_DNBI"/>
    <property type="match status" value="1"/>
</dbReference>
<evidence type="ECO:0000256" key="2">
    <source>
        <dbReference type="ARBA" id="ARBA00022705"/>
    </source>
</evidence>
<proteinExistence type="inferred from homology"/>
<evidence type="ECO:0000256" key="1">
    <source>
        <dbReference type="ARBA" id="ARBA00022562"/>
    </source>
</evidence>
<dbReference type="GO" id="GO:0006260">
    <property type="term" value="P:DNA replication"/>
    <property type="evidence" value="ECO:0007669"/>
    <property type="project" value="UniProtKB-KW"/>
</dbReference>
<dbReference type="SUPFAM" id="SSF118208">
    <property type="entry name" value="Viral ssDNA binding protein"/>
    <property type="match status" value="1"/>
</dbReference>
<reference evidence="4" key="1">
    <citation type="journal article" date="2024" name="Microbiome">
        <title>Substantial viral diversity in bats and rodents from East Africa: insights into evolution, recombination, and cocirculation.</title>
        <authorList>
            <person name="Wang D."/>
            <person name="Yang X."/>
            <person name="Ren Z."/>
            <person name="Hu B."/>
            <person name="Zhao H."/>
            <person name="Yang K."/>
            <person name="Shi P."/>
            <person name="Zhang Z."/>
            <person name="Feng Q."/>
            <person name="Nawenja C.V."/>
            <person name="Obanda V."/>
            <person name="Robert K."/>
            <person name="Nalikka B."/>
            <person name="Waruhiu C.N."/>
            <person name="Ochola G.O."/>
            <person name="Onyuok S.O."/>
            <person name="Ochieng H."/>
            <person name="Li B."/>
            <person name="Zhu Y."/>
            <person name="Si H."/>
            <person name="Yin J."/>
            <person name="Kristiansen K."/>
            <person name="Jin X."/>
            <person name="Xu X."/>
            <person name="Xiao M."/>
            <person name="Agwanda B."/>
            <person name="Ommeh S."/>
            <person name="Li J."/>
            <person name="Shi Z.L."/>
        </authorList>
    </citation>
    <scope>NUCLEOTIDE SEQUENCE</scope>
    <source>
        <strain evidence="4">1A/Kenya/BAT2584/2015</strain>
    </source>
</reference>
<organism evidence="4">
    <name type="scientific">Cardioderma bat herpesvirus</name>
    <dbReference type="NCBI Taxonomy" id="3141914"/>
    <lineage>
        <taxon>Viruses</taxon>
        <taxon>Duplodnaviria</taxon>
        <taxon>Heunggongvirae</taxon>
        <taxon>Peploviricota</taxon>
        <taxon>Herviviricetes</taxon>
        <taxon>Herpesvirales</taxon>
    </lineage>
</organism>
<dbReference type="Gene3D" id="1.20.190.40">
    <property type="entry name" value="Viral ssDNA binding protein, head domain"/>
    <property type="match status" value="1"/>
</dbReference>
<dbReference type="InterPro" id="IPR035989">
    <property type="entry name" value="DBP_sf"/>
</dbReference>
<sequence length="1199" mass="133493">MAASSEDDLNALAPVSPAAWLYLVKRKAEWEETVSVLSIMDRSSPVVFSPLLVDLTVDRDFSFSVRTPYSVYDGGVLTKVTSFCSFVAHFHNTDPFLSFCEDHGDVSELCREAREQFGIQSYVAQEGRQEFDMEKLCRALDLIASEVTAHVAFSNATKEFLYYGQLVPCPEEATNVQLGTADAVRVPLYPPTLFCGDAEGAPEIQNTSPSSDVPFVSSFVKERGLYVSALSEALFYYLFTCWGQTLRFYDTAFLIEAGMRQFCNDSQHTVKLASRKRYHGYMSQKLSSLERDQLMVSDAIACELGFSFASLYLDSAYEPGPVVTFSEWPVVRAAANHADLVAKLRDLKLHFCTHVAAQVFSANSVLYHNRIVFLSAANKVPVGGSVHDGLLRAVQFFNGLGGLCEDAYNDLKKTIKCQVAACREDRYSPKHLAWACSTSPHVVSEVIWYLNRMAVYGTGSMGANVVCNHIVNCSSNMCSACGGRCCHTCYATAFVRVGSRLPSIPKQPKKEPFVLTLFSKFMNDVDVMGSFGRRGFGEPKDASSSERKMDDALSVGGGGGGMVAAPRQGQGSNVDRTKYLAQIFDYCKKNSLIDANTGEDSISIRGKSDLVSVVSALNKYVDDLALRMVSDARVRLTREDITGATQSFNLDLNPSALCFSPLFTFQYYKAVLLILQNLALVSATSYVVDNPLTGTQISKWVTQHFQSICGAFSGMSSRKGFLFTRDAKCVKSVEFERLMDFDMYARSSKYVKVSTEMKLCRLSVSSLRSCRIKNRPISRAKMTSGAGTGGGGGSVFFRRDVIQKRNPLKGCLSFLLYRFHDKLFPECNMSCVEFWQKVCFNAVPKTVNIGKPEEFNAFMKFVFSVTNDYNECDLVDVMPDGILSYVEYRFHNKFLFCYGFRDYLSTIHGYTTRLSPHNHLQFPYLLNTAPKFGSLAEYGLHFKQMKIEGVPAPRTSVVFRESLPRTVFEQRSLVTVSFAIEKFSTVTNNRDIFQFGQIGYFVGNGVDRCLNMGSVAGQDYRFMRHRYILATKLGDVIIRKSKRENVLFDADIVKNRVLAALDSADVDCDPELCALSEMMIDREDPLELDDIIFYVDGQEALATSIHERLAKLLERGVTDFSLDNLKAVCSEREEKASDNAEAGLSCGTPGATEGTYDFSSFFTDDAAGHSTTNDVYNVADMVSEDPDNEFTVPVKRFRL</sequence>
<dbReference type="InterPro" id="IPR000635">
    <property type="entry name" value="Viral_ssDNA-bd"/>
</dbReference>
<dbReference type="Pfam" id="PF00747">
    <property type="entry name" value="Viral_DNA_bp"/>
    <property type="match status" value="1"/>
</dbReference>
<dbReference type="GO" id="GO:0003697">
    <property type="term" value="F:single-stranded DNA binding"/>
    <property type="evidence" value="ECO:0007669"/>
    <property type="project" value="InterPro"/>
</dbReference>
<name>A0AAU7DZU2_9VIRU</name>
<keyword evidence="1" id="KW-1048">Host nucleus</keyword>
<dbReference type="GO" id="GO:0042025">
    <property type="term" value="C:host cell nucleus"/>
    <property type="evidence" value="ECO:0007669"/>
    <property type="project" value="InterPro"/>
</dbReference>
<evidence type="ECO:0000256" key="3">
    <source>
        <dbReference type="ARBA" id="ARBA00023125"/>
    </source>
</evidence>
<reference evidence="4" key="2">
    <citation type="submission" date="2024-02" db="EMBL/GenBank/DDBJ databases">
        <authorList>
            <person name="Hu B."/>
        </authorList>
    </citation>
    <scope>NUCLEOTIDE SEQUENCE</scope>
    <source>
        <strain evidence="4">1A/Kenya/BAT2584/2015</strain>
    </source>
</reference>
<dbReference type="EMBL" id="PP711848">
    <property type="protein sequence ID" value="XBH23667.1"/>
    <property type="molecule type" value="Genomic_DNA"/>
</dbReference>
<keyword evidence="2" id="KW-0235">DNA replication</keyword>
<accession>A0AAU7DZU2</accession>
<keyword evidence="3 4" id="KW-0238">DNA-binding</keyword>
<evidence type="ECO:0000313" key="4">
    <source>
        <dbReference type="EMBL" id="XBH23667.1"/>
    </source>
</evidence>
<dbReference type="InterPro" id="IPR043031">
    <property type="entry name" value="Viral_ssDBP_head"/>
</dbReference>